<dbReference type="Pfam" id="PF00168">
    <property type="entry name" value="C2"/>
    <property type="match status" value="3"/>
</dbReference>
<dbReference type="PROSITE" id="PS51258">
    <property type="entry name" value="MHD1"/>
    <property type="match status" value="1"/>
</dbReference>
<dbReference type="GO" id="GO:0005886">
    <property type="term" value="C:plasma membrane"/>
    <property type="evidence" value="ECO:0007669"/>
    <property type="project" value="TreeGrafter"/>
</dbReference>
<evidence type="ECO:0008006" key="14">
    <source>
        <dbReference type="Google" id="ProtNLM"/>
    </source>
</evidence>
<evidence type="ECO:0000256" key="3">
    <source>
        <dbReference type="ARBA" id="ARBA00004603"/>
    </source>
</evidence>
<evidence type="ECO:0000256" key="8">
    <source>
        <dbReference type="SAM" id="MobiDB-lite"/>
    </source>
</evidence>
<name>A0AAY4CQZ5_9TELE</name>
<reference evidence="12 13" key="1">
    <citation type="submission" date="2020-06" db="EMBL/GenBank/DDBJ databases">
        <authorList>
            <consortium name="Wellcome Sanger Institute Data Sharing"/>
        </authorList>
    </citation>
    <scope>NUCLEOTIDE SEQUENCE [LARGE SCALE GENOMIC DNA]</scope>
</reference>
<dbReference type="Gene3D" id="2.60.40.150">
    <property type="entry name" value="C2 domain"/>
    <property type="match status" value="2"/>
</dbReference>
<sequence length="1179" mass="135158">MSTLLDLKSSVLRQVQRSQSLRGRREPSPAPSPTIPSPLATLCSDTTGHRVAEGSEEFFERMSGILQKQERMLHAGQSERESCLAPPPPEHAGQVPAPDRATRKELDLLYEEAIYTVVNRVGVPSPEYVTNEWDIFTYLQKAFDMGQEEHDIILQRVQESQRASFSLRVSVMKGKNLMAKDANGYSDPYCMLGLLLGQSPRETEEKKERKFSFRKRREKLEKRGSVREVLAAQSIQVTEVKPETLNPVWNEHFVFEIDDVNSDLLHLDIWDHDDDVSVAEACKKLNEVSGFRGMGRYFKQIAKSVRANGAAGSGGEENADDFLGCLNIPLNEIPVVGYDKWFKLEPRSSASKVQGECHLILRLFSSQRDTTLSKRESNVNIHKKILSQILEYEHSHIQVEPYNWNGQVSPPAWTVLSHHAAQADLSPLQQAIIRWQCYSSHHRSQRMCYSLLLRLLRTIDAEWDSAAVHGELGSHLADSFGSYIEYCLGLIKNMRQVFPCSNSAAVIRCELMLRGVGHLQSMQAFRTMCPLRSQLHLEIATVIKKGTVEWYEATIAHFKPDEGSLEEQLRRLVLVVDAVCSDVQRGHSVFNKLFHSTVKVEFFSISYRQLEKLVADDVCVAMERVCGTLEQESSRLTQAMGETLFELYMSLKTLKRFREFLPLRDTKMLALTGFHNWFKSSIHKWLNIVHERSCDRIRRAVEMDQLDRVEQQVKHSSSAMDVIAYFCQVRELWAQLAWPDSSGAFIFITRLTDNFCSEAVCYSELIKRKVERSQLGRDHKSLTVQMCTALNDIEHVRLYLGNLPREMDWRGVEQAMEESCGPEGKEQVNKSLNGQLYNADLDLLREAKRLITVLTDKMLSELKRYIQHISLSPDSINNDEAVSPLMKYLDNTLVILSESLVKENLSRVLQSLWEVVLRMIQDTVAENRGVQAEFYTRFQYTVEALVQFFHAEGEGLALENLKSGDYKVLEEELRLNKCSSFELIEQYFLEKISQQRILKHSKFGRVSVKCYYDAPEQRLTVEILHAADLIALDANGLSDPFVIVELCPHHLFPMAKSQRTQVKLKTLHPVFDEFFYFHVSPEQYRHRCACLTFTVMDYDWLSTNDFAGEAVAPLSDFCWPGRPNATPAGKTVQPFILHLSRQKPSEKPIMKMLEARTGEREAQEFVRRLKEIEKSMEEE</sequence>
<dbReference type="GO" id="GO:1905413">
    <property type="term" value="P:regulation of dense core granule exocytosis"/>
    <property type="evidence" value="ECO:0007669"/>
    <property type="project" value="TreeGrafter"/>
</dbReference>
<dbReference type="CTD" id="8938"/>
<feature type="compositionally biased region" description="Low complexity" evidence="8">
    <location>
        <begin position="9"/>
        <end position="21"/>
    </location>
</feature>
<dbReference type="SUPFAM" id="SSF49562">
    <property type="entry name" value="C2 domain (Calcium/lipid-binding domain, CaLB)"/>
    <property type="match status" value="2"/>
</dbReference>
<reference evidence="12" key="3">
    <citation type="submission" date="2025-09" db="UniProtKB">
        <authorList>
            <consortium name="Ensembl"/>
        </authorList>
    </citation>
    <scope>IDENTIFICATION</scope>
</reference>
<evidence type="ECO:0000259" key="10">
    <source>
        <dbReference type="PROSITE" id="PS51258"/>
    </source>
</evidence>
<evidence type="ECO:0000256" key="5">
    <source>
        <dbReference type="ARBA" id="ARBA00022483"/>
    </source>
</evidence>
<dbReference type="SMART" id="SM00239">
    <property type="entry name" value="C2"/>
    <property type="match status" value="2"/>
</dbReference>
<dbReference type="GO" id="GO:0099503">
    <property type="term" value="C:secretory vesicle"/>
    <property type="evidence" value="ECO:0007669"/>
    <property type="project" value="TreeGrafter"/>
</dbReference>
<dbReference type="GO" id="GO:0001956">
    <property type="term" value="P:positive regulation of neurotransmitter secretion"/>
    <property type="evidence" value="ECO:0007669"/>
    <property type="project" value="TreeGrafter"/>
</dbReference>
<dbReference type="InterPro" id="IPR000008">
    <property type="entry name" value="C2_dom"/>
</dbReference>
<organism evidence="12 13">
    <name type="scientific">Denticeps clupeoides</name>
    <name type="common">denticle herring</name>
    <dbReference type="NCBI Taxonomy" id="299321"/>
    <lineage>
        <taxon>Eukaryota</taxon>
        <taxon>Metazoa</taxon>
        <taxon>Chordata</taxon>
        <taxon>Craniata</taxon>
        <taxon>Vertebrata</taxon>
        <taxon>Euteleostomi</taxon>
        <taxon>Actinopterygii</taxon>
        <taxon>Neopterygii</taxon>
        <taxon>Teleostei</taxon>
        <taxon>Clupei</taxon>
        <taxon>Clupeiformes</taxon>
        <taxon>Denticipitoidei</taxon>
        <taxon>Denticipitidae</taxon>
        <taxon>Denticeps</taxon>
    </lineage>
</organism>
<proteinExistence type="inferred from homology"/>
<dbReference type="Proteomes" id="UP000694580">
    <property type="component" value="Chromosome 7"/>
</dbReference>
<evidence type="ECO:0000256" key="2">
    <source>
        <dbReference type="ARBA" id="ARBA00004496"/>
    </source>
</evidence>
<reference evidence="12" key="2">
    <citation type="submission" date="2025-08" db="UniProtKB">
        <authorList>
            <consortium name="Ensembl"/>
        </authorList>
    </citation>
    <scope>IDENTIFICATION</scope>
</reference>
<dbReference type="RefSeq" id="XP_028843283.1">
    <property type="nucleotide sequence ID" value="XM_028987450.1"/>
</dbReference>
<feature type="domain" description="C2" evidence="9">
    <location>
        <begin position="146"/>
        <end position="305"/>
    </location>
</feature>
<dbReference type="RefSeq" id="XP_028843284.1">
    <property type="nucleotide sequence ID" value="XM_028987451.1"/>
</dbReference>
<dbReference type="PANTHER" id="PTHR45999">
    <property type="entry name" value="UNC-13-4A, ISOFORM B"/>
    <property type="match status" value="1"/>
</dbReference>
<keyword evidence="13" id="KW-1185">Reference proteome</keyword>
<evidence type="ECO:0000313" key="12">
    <source>
        <dbReference type="Ensembl" id="ENSDCDP00010035543.1"/>
    </source>
</evidence>
<evidence type="ECO:0000259" key="9">
    <source>
        <dbReference type="PROSITE" id="PS50004"/>
    </source>
</evidence>
<dbReference type="GeneID" id="114794716"/>
<dbReference type="Gene3D" id="1.20.58.1100">
    <property type="match status" value="1"/>
</dbReference>
<dbReference type="GeneTree" id="ENSGT00730000110939"/>
<dbReference type="InterPro" id="IPR014772">
    <property type="entry name" value="Munc13_dom-2"/>
</dbReference>
<protein>
    <recommendedName>
        <fullName evidence="14">BAI1-associated protein 3</fullName>
    </recommendedName>
</protein>
<feature type="domain" description="MHD2" evidence="11">
    <location>
        <begin position="879"/>
        <end position="987"/>
    </location>
</feature>
<evidence type="ECO:0000256" key="7">
    <source>
        <dbReference type="ARBA" id="ARBA00022753"/>
    </source>
</evidence>
<feature type="region of interest" description="Disordered" evidence="8">
    <location>
        <begin position="1"/>
        <end position="43"/>
    </location>
</feature>
<keyword evidence="7" id="KW-0967">Endosome</keyword>
<dbReference type="Gene3D" id="1.10.357.50">
    <property type="match status" value="1"/>
</dbReference>
<dbReference type="GO" id="GO:0032588">
    <property type="term" value="C:trans-Golgi network membrane"/>
    <property type="evidence" value="ECO:0007669"/>
    <property type="project" value="TreeGrafter"/>
</dbReference>
<dbReference type="GO" id="GO:0006887">
    <property type="term" value="P:exocytosis"/>
    <property type="evidence" value="ECO:0007669"/>
    <property type="project" value="UniProtKB-KW"/>
</dbReference>
<gene>
    <name evidence="12" type="primary">baiap3</name>
</gene>
<dbReference type="GO" id="GO:0031902">
    <property type="term" value="C:late endosome membrane"/>
    <property type="evidence" value="ECO:0007669"/>
    <property type="project" value="TreeGrafter"/>
</dbReference>
<dbReference type="InterPro" id="IPR035892">
    <property type="entry name" value="C2_domain_sf"/>
</dbReference>
<feature type="compositionally biased region" description="Basic and acidic residues" evidence="8">
    <location>
        <begin position="70"/>
        <end position="82"/>
    </location>
</feature>
<dbReference type="InterPro" id="IPR014770">
    <property type="entry name" value="Munc13_1"/>
</dbReference>
<evidence type="ECO:0000313" key="13">
    <source>
        <dbReference type="Proteomes" id="UP000694580"/>
    </source>
</evidence>
<feature type="region of interest" description="Disordered" evidence="8">
    <location>
        <begin position="70"/>
        <end position="99"/>
    </location>
</feature>
<dbReference type="PROSITE" id="PS51259">
    <property type="entry name" value="MHD2"/>
    <property type="match status" value="1"/>
</dbReference>
<comment type="subcellular location">
    <subcellularLocation>
        <location evidence="2">Cytoplasm</location>
    </subcellularLocation>
    <subcellularLocation>
        <location evidence="3">Late endosome</location>
    </subcellularLocation>
    <subcellularLocation>
        <location evidence="1">Recycling endosome</location>
    </subcellularLocation>
</comment>
<keyword evidence="6" id="KW-0963">Cytoplasm</keyword>
<evidence type="ECO:0000256" key="6">
    <source>
        <dbReference type="ARBA" id="ARBA00022490"/>
    </source>
</evidence>
<feature type="domain" description="C2" evidence="9">
    <location>
        <begin position="1002"/>
        <end position="1127"/>
    </location>
</feature>
<dbReference type="InterPro" id="IPR052095">
    <property type="entry name" value="UNC-13_domain"/>
</dbReference>
<dbReference type="CDD" id="cd08676">
    <property type="entry name" value="C2A_Munc13-like"/>
    <property type="match status" value="1"/>
</dbReference>
<keyword evidence="5" id="KW-0268">Exocytosis</keyword>
<dbReference type="InterPro" id="IPR010439">
    <property type="entry name" value="MUN_dom"/>
</dbReference>
<dbReference type="GO" id="GO:0055038">
    <property type="term" value="C:recycling endosome membrane"/>
    <property type="evidence" value="ECO:0007669"/>
    <property type="project" value="TreeGrafter"/>
</dbReference>
<dbReference type="GO" id="GO:0098793">
    <property type="term" value="C:presynapse"/>
    <property type="evidence" value="ECO:0007669"/>
    <property type="project" value="GOC"/>
</dbReference>
<evidence type="ECO:0000259" key="11">
    <source>
        <dbReference type="PROSITE" id="PS51259"/>
    </source>
</evidence>
<dbReference type="PANTHER" id="PTHR45999:SF1">
    <property type="entry name" value="BAI1-ASSOCIATED PROTEIN 3"/>
    <property type="match status" value="1"/>
</dbReference>
<dbReference type="Pfam" id="PF06292">
    <property type="entry name" value="MUN"/>
    <property type="match status" value="1"/>
</dbReference>
<dbReference type="CDD" id="cd04009">
    <property type="entry name" value="C2B_Munc13-like"/>
    <property type="match status" value="1"/>
</dbReference>
<dbReference type="AlphaFoldDB" id="A0AAY4CQZ5"/>
<dbReference type="Ensembl" id="ENSDCDT00010044449.1">
    <property type="protein sequence ID" value="ENSDCDP00010035543.1"/>
    <property type="gene ID" value="ENSDCDG00010022992.1"/>
</dbReference>
<feature type="domain" description="MHD1" evidence="10">
    <location>
        <begin position="645"/>
        <end position="766"/>
    </location>
</feature>
<dbReference type="PROSITE" id="PS50004">
    <property type="entry name" value="C2"/>
    <property type="match status" value="2"/>
</dbReference>
<evidence type="ECO:0000256" key="4">
    <source>
        <dbReference type="ARBA" id="ARBA00005823"/>
    </source>
</evidence>
<evidence type="ECO:0000256" key="1">
    <source>
        <dbReference type="ARBA" id="ARBA00004172"/>
    </source>
</evidence>
<comment type="similarity">
    <text evidence="4">Belongs to the unc-13 family.</text>
</comment>
<dbReference type="GO" id="GO:0000149">
    <property type="term" value="F:SNARE binding"/>
    <property type="evidence" value="ECO:0007669"/>
    <property type="project" value="TreeGrafter"/>
</dbReference>
<accession>A0AAY4CQZ5</accession>